<keyword evidence="7" id="KW-0472">Membrane</keyword>
<feature type="transmembrane region" description="Helical" evidence="7">
    <location>
        <begin position="325"/>
        <end position="347"/>
    </location>
</feature>
<dbReference type="InterPro" id="IPR000719">
    <property type="entry name" value="Prot_kinase_dom"/>
</dbReference>
<dbReference type="Proteomes" id="UP000094008">
    <property type="component" value="Unassembled WGS sequence"/>
</dbReference>
<keyword evidence="7" id="KW-0812">Transmembrane</keyword>
<evidence type="ECO:0000313" key="10">
    <source>
        <dbReference type="Proteomes" id="UP000094008"/>
    </source>
</evidence>
<keyword evidence="6" id="KW-0067">ATP-binding</keyword>
<comment type="caution">
    <text evidence="9">The sequence shown here is derived from an EMBL/GenBank/DDBJ whole genome shotgun (WGS) entry which is preliminary data.</text>
</comment>
<keyword evidence="7" id="KW-1133">Transmembrane helix</keyword>
<name>A0A1A0W060_MYCPR</name>
<evidence type="ECO:0000256" key="2">
    <source>
        <dbReference type="ARBA" id="ARBA00022527"/>
    </source>
</evidence>
<keyword evidence="5" id="KW-0418">Kinase</keyword>
<accession>A0A1A0W060</accession>
<evidence type="ECO:0000313" key="9">
    <source>
        <dbReference type="EMBL" id="OBB88852.1"/>
    </source>
</evidence>
<evidence type="ECO:0000256" key="4">
    <source>
        <dbReference type="ARBA" id="ARBA00022741"/>
    </source>
</evidence>
<dbReference type="PROSITE" id="PS50011">
    <property type="entry name" value="PROTEIN_KINASE_DOM"/>
    <property type="match status" value="1"/>
</dbReference>
<dbReference type="SUPFAM" id="SSF56112">
    <property type="entry name" value="Protein kinase-like (PK-like)"/>
    <property type="match status" value="1"/>
</dbReference>
<evidence type="ECO:0000256" key="7">
    <source>
        <dbReference type="SAM" id="Phobius"/>
    </source>
</evidence>
<dbReference type="CDD" id="cd14014">
    <property type="entry name" value="STKc_PknB_like"/>
    <property type="match status" value="1"/>
</dbReference>
<evidence type="ECO:0000256" key="6">
    <source>
        <dbReference type="ARBA" id="ARBA00022840"/>
    </source>
</evidence>
<evidence type="ECO:0000256" key="5">
    <source>
        <dbReference type="ARBA" id="ARBA00022777"/>
    </source>
</evidence>
<dbReference type="OrthoDB" id="5622056at2"/>
<dbReference type="RefSeq" id="WP_064883923.1">
    <property type="nucleotide sequence ID" value="NZ_LZSY01000110.1"/>
</dbReference>
<dbReference type="GO" id="GO:0005524">
    <property type="term" value="F:ATP binding"/>
    <property type="evidence" value="ECO:0007669"/>
    <property type="project" value="UniProtKB-KW"/>
</dbReference>
<dbReference type="AlphaFoldDB" id="A0A1A0W060"/>
<dbReference type="InterPro" id="IPR011009">
    <property type="entry name" value="Kinase-like_dom_sf"/>
</dbReference>
<dbReference type="GO" id="GO:0004674">
    <property type="term" value="F:protein serine/threonine kinase activity"/>
    <property type="evidence" value="ECO:0007669"/>
    <property type="project" value="UniProtKB-KW"/>
</dbReference>
<sequence length="485" mass="51167">MPLQTGSNFAGFTVVQPLGSGGMGEVYLVEHPRLPRHEALKILPASASQDPGYRDRFTREAELASSLWHPNIVALHDRGEADGQLWISMDYVRGQDAANLARAHPGGLPLVQVTAIATAVASALDYAHGHGMLHRDVKPANILLGESDHADQRILLADFGIARRTGDISGLTATNTTVGTVAYAAPEQLLGAQLDGRTDQYALAATVFHLLAGAPPFVDTNPAVVIGKHLSAAPPPLSQFRPELARLDPVFARALAKSPADRYPKCSDFAQALTGAAFAAPQSIHHQMTMPAAVASQAAAPTHFAVPTGIPPGFGAPAASPRGTAAAVAVMLVLLVLLAGAGGFTAWQWSRPTPQAAASTQWKPYADFAQGFTERMMSISPQTSEADVGWILDNATGKFHDQFAKTRDTFVETLKATGVTTTASTKSVALKSIDYHDENAVVLIAATAQPKNDSGGDQAPRNWRLIVTVEKVDGAFKASNVEFAS</sequence>
<proteinExistence type="predicted"/>
<dbReference type="Gene3D" id="3.30.200.20">
    <property type="entry name" value="Phosphorylase Kinase, domain 1"/>
    <property type="match status" value="1"/>
</dbReference>
<dbReference type="EC" id="2.7.11.1" evidence="1"/>
<feature type="domain" description="Protein kinase" evidence="8">
    <location>
        <begin position="12"/>
        <end position="274"/>
    </location>
</feature>
<dbReference type="Pfam" id="PF00069">
    <property type="entry name" value="Pkinase"/>
    <property type="match status" value="1"/>
</dbReference>
<dbReference type="Gene3D" id="1.10.510.10">
    <property type="entry name" value="Transferase(Phosphotransferase) domain 1"/>
    <property type="match status" value="1"/>
</dbReference>
<evidence type="ECO:0000259" key="8">
    <source>
        <dbReference type="PROSITE" id="PS50011"/>
    </source>
</evidence>
<dbReference type="InterPro" id="IPR008271">
    <property type="entry name" value="Ser/Thr_kinase_AS"/>
</dbReference>
<dbReference type="PROSITE" id="PS00108">
    <property type="entry name" value="PROTEIN_KINASE_ST"/>
    <property type="match status" value="1"/>
</dbReference>
<dbReference type="GO" id="GO:0080090">
    <property type="term" value="P:regulation of primary metabolic process"/>
    <property type="evidence" value="ECO:0007669"/>
    <property type="project" value="UniProtKB-ARBA"/>
</dbReference>
<evidence type="ECO:0000256" key="3">
    <source>
        <dbReference type="ARBA" id="ARBA00022679"/>
    </source>
</evidence>
<keyword evidence="3" id="KW-0808">Transferase</keyword>
<keyword evidence="2" id="KW-0723">Serine/threonine-protein kinase</keyword>
<keyword evidence="4" id="KW-0547">Nucleotide-binding</keyword>
<protein>
    <recommendedName>
        <fullName evidence="1">non-specific serine/threonine protein kinase</fullName>
        <ecNumber evidence="1">2.7.11.1</ecNumber>
    </recommendedName>
</protein>
<dbReference type="PANTHER" id="PTHR43289:SF6">
    <property type="entry name" value="SERINE_THREONINE-PROTEIN KINASE NEKL-3"/>
    <property type="match status" value="1"/>
</dbReference>
<gene>
    <name evidence="9" type="ORF">A5779_29850</name>
</gene>
<organism evidence="9 10">
    <name type="scientific">Mycolicibacterium peregrinum</name>
    <name type="common">Mycobacterium peregrinum</name>
    <dbReference type="NCBI Taxonomy" id="43304"/>
    <lineage>
        <taxon>Bacteria</taxon>
        <taxon>Bacillati</taxon>
        <taxon>Actinomycetota</taxon>
        <taxon>Actinomycetes</taxon>
        <taxon>Mycobacteriales</taxon>
        <taxon>Mycobacteriaceae</taxon>
        <taxon>Mycolicibacterium</taxon>
    </lineage>
</organism>
<dbReference type="EMBL" id="LZSY01000110">
    <property type="protein sequence ID" value="OBB88852.1"/>
    <property type="molecule type" value="Genomic_DNA"/>
</dbReference>
<dbReference type="SMART" id="SM00220">
    <property type="entry name" value="S_TKc"/>
    <property type="match status" value="1"/>
</dbReference>
<evidence type="ECO:0000256" key="1">
    <source>
        <dbReference type="ARBA" id="ARBA00012513"/>
    </source>
</evidence>
<dbReference type="PANTHER" id="PTHR43289">
    <property type="entry name" value="MITOGEN-ACTIVATED PROTEIN KINASE KINASE KINASE 20-RELATED"/>
    <property type="match status" value="1"/>
</dbReference>
<reference evidence="10" key="1">
    <citation type="submission" date="2016-06" db="EMBL/GenBank/DDBJ databases">
        <authorList>
            <person name="Sutton G."/>
            <person name="Brinkac L."/>
            <person name="Sanka R."/>
            <person name="Adams M."/>
            <person name="Lau E."/>
            <person name="Mehaffy C."/>
            <person name="Tameris M."/>
            <person name="Hatherill M."/>
            <person name="Hanekom W."/>
            <person name="Mahomed H."/>
            <person name="Mcshane H."/>
        </authorList>
    </citation>
    <scope>NUCLEOTIDE SEQUENCE [LARGE SCALE GENOMIC DNA]</scope>
    <source>
        <strain evidence="10">852002-10433_SCH5171157</strain>
    </source>
</reference>